<keyword evidence="1" id="KW-0812">Transmembrane</keyword>
<evidence type="ECO:0000259" key="2">
    <source>
        <dbReference type="Pfam" id="PF00144"/>
    </source>
</evidence>
<dbReference type="RefSeq" id="WP_086539830.1">
    <property type="nucleotide sequence ID" value="NZ_MSSW01000003.1"/>
</dbReference>
<keyword evidence="4" id="KW-1185">Reference proteome</keyword>
<organism evidence="3 4">
    <name type="scientific">Algoriphagus antarcticus</name>
    <dbReference type="NCBI Taxonomy" id="238540"/>
    <lineage>
        <taxon>Bacteria</taxon>
        <taxon>Pseudomonadati</taxon>
        <taxon>Bacteroidota</taxon>
        <taxon>Cytophagia</taxon>
        <taxon>Cytophagales</taxon>
        <taxon>Cyclobacteriaceae</taxon>
        <taxon>Algoriphagus</taxon>
    </lineage>
</organism>
<feature type="transmembrane region" description="Helical" evidence="1">
    <location>
        <begin position="361"/>
        <end position="379"/>
    </location>
</feature>
<feature type="transmembrane region" description="Helical" evidence="1">
    <location>
        <begin position="400"/>
        <end position="423"/>
    </location>
</feature>
<dbReference type="InterPro" id="IPR012338">
    <property type="entry name" value="Beta-lactam/transpept-like"/>
</dbReference>
<name>A0A3E0E3B6_9BACT</name>
<keyword evidence="1" id="KW-1133">Transmembrane helix</keyword>
<evidence type="ECO:0000313" key="4">
    <source>
        <dbReference type="Proteomes" id="UP000256405"/>
    </source>
</evidence>
<dbReference type="InterPro" id="IPR050491">
    <property type="entry name" value="AmpC-like"/>
</dbReference>
<dbReference type="PANTHER" id="PTHR46825">
    <property type="entry name" value="D-ALANYL-D-ALANINE-CARBOXYPEPTIDASE/ENDOPEPTIDASE AMPH"/>
    <property type="match status" value="1"/>
</dbReference>
<dbReference type="Proteomes" id="UP000256405">
    <property type="component" value="Unassembled WGS sequence"/>
</dbReference>
<dbReference type="AlphaFoldDB" id="A0A3E0E3B6"/>
<feature type="domain" description="Beta-lactamase-related" evidence="2">
    <location>
        <begin position="28"/>
        <end position="333"/>
    </location>
</feature>
<evidence type="ECO:0000256" key="1">
    <source>
        <dbReference type="SAM" id="Phobius"/>
    </source>
</evidence>
<feature type="transmembrane region" description="Helical" evidence="1">
    <location>
        <begin position="435"/>
        <end position="455"/>
    </location>
</feature>
<dbReference type="Pfam" id="PF00144">
    <property type="entry name" value="Beta-lactamase"/>
    <property type="match status" value="1"/>
</dbReference>
<dbReference type="SUPFAM" id="SSF56601">
    <property type="entry name" value="beta-lactamase/transpeptidase-like"/>
    <property type="match status" value="1"/>
</dbReference>
<proteinExistence type="predicted"/>
<comment type="caution">
    <text evidence="3">The sequence shown here is derived from an EMBL/GenBank/DDBJ whole genome shotgun (WGS) entry which is preliminary data.</text>
</comment>
<accession>A0A3E0E3B6</accession>
<dbReference type="EMBL" id="QUNF01000002">
    <property type="protein sequence ID" value="REG92777.1"/>
    <property type="molecule type" value="Genomic_DNA"/>
</dbReference>
<keyword evidence="1" id="KW-0472">Membrane</keyword>
<dbReference type="PANTHER" id="PTHR46825:SF15">
    <property type="entry name" value="BETA-LACTAMASE-RELATED DOMAIN-CONTAINING PROTEIN"/>
    <property type="match status" value="1"/>
</dbReference>
<gene>
    <name evidence="3" type="ORF">C8N25_102180</name>
</gene>
<dbReference type="InterPro" id="IPR001466">
    <property type="entry name" value="Beta-lactam-related"/>
</dbReference>
<dbReference type="Gene3D" id="3.40.710.10">
    <property type="entry name" value="DD-peptidase/beta-lactamase superfamily"/>
    <property type="match status" value="1"/>
</dbReference>
<dbReference type="OrthoDB" id="9793489at2"/>
<sequence>MKKHLLILYCLLAGQQSFGQSNFKNATDFIEQEMQSWNIPNVSIAIVNKDSILFQREYGKDKSQGNYLIGSISKSFTAMALMQLYGKGALEIDTPVIHYLPWFELRNKTVSEKITVRHLLNQTSGLPKSAGFFTPKSQIQTDIEREYKIYLQSLNIDETAIGKTHIYSNLNYQILGQLIQKVSGLQYGEYVKKYIFTPLGMQNSFASYEETKQAGLKHGYQYLFGFPIERSFTYNNNGIAAGDIASNAEDMSKFLRVLLTNGKTKNDTVIDKTLLVQMHTPFSNRYGMGFSIGDWNGLHSIRHTGLSKNFSSAINILPNENYGIVILTNINSFYAVRNLMDGIIRRLNHQEEIRYIPYEIYFRYLILAILIWSAVDLVIKTKRWSKQQFPIRFSMKFKMLFQLILNIFLAIMWLVVVPYFANIPLLKMSALQPDLGYGLIIGAILGLCSVVIKYFTKSNIVNSTIAGETV</sequence>
<protein>
    <submittedName>
        <fullName evidence="3">CubicO group peptidase (Beta-lactamase class C family)</fullName>
    </submittedName>
</protein>
<evidence type="ECO:0000313" key="3">
    <source>
        <dbReference type="EMBL" id="REG92777.1"/>
    </source>
</evidence>
<reference evidence="3 4" key="1">
    <citation type="submission" date="2018-08" db="EMBL/GenBank/DDBJ databases">
        <title>Genomic Encyclopedia of Archaeal and Bacterial Type Strains, Phase II (KMG-II): from individual species to whole genera.</title>
        <authorList>
            <person name="Goeker M."/>
        </authorList>
    </citation>
    <scope>NUCLEOTIDE SEQUENCE [LARGE SCALE GENOMIC DNA]</scope>
    <source>
        <strain evidence="3 4">DSM 15986</strain>
    </source>
</reference>